<gene>
    <name evidence="1" type="ORF">Fot_32562</name>
</gene>
<dbReference type="AlphaFoldDB" id="A0ABD1T8A5"/>
<evidence type="ECO:0000313" key="1">
    <source>
        <dbReference type="EMBL" id="KAL2508915.1"/>
    </source>
</evidence>
<comment type="caution">
    <text evidence="1">The sequence shown here is derived from an EMBL/GenBank/DDBJ whole genome shotgun (WGS) entry which is preliminary data.</text>
</comment>
<dbReference type="Proteomes" id="UP001604277">
    <property type="component" value="Unassembled WGS sequence"/>
</dbReference>
<sequence>MRWEARLKLRYAKIQCEILPWWRWFEAFQQPSSLVAPIPEKEAGNSPTVADFPLRARRFSPDCSAIVAHILTVIVTWQRFNSVQLASGCGAVNLSSTEPLCDISISPIDVVD</sequence>
<organism evidence="1 2">
    <name type="scientific">Forsythia ovata</name>
    <dbReference type="NCBI Taxonomy" id="205694"/>
    <lineage>
        <taxon>Eukaryota</taxon>
        <taxon>Viridiplantae</taxon>
        <taxon>Streptophyta</taxon>
        <taxon>Embryophyta</taxon>
        <taxon>Tracheophyta</taxon>
        <taxon>Spermatophyta</taxon>
        <taxon>Magnoliopsida</taxon>
        <taxon>eudicotyledons</taxon>
        <taxon>Gunneridae</taxon>
        <taxon>Pentapetalae</taxon>
        <taxon>asterids</taxon>
        <taxon>lamiids</taxon>
        <taxon>Lamiales</taxon>
        <taxon>Oleaceae</taxon>
        <taxon>Forsythieae</taxon>
        <taxon>Forsythia</taxon>
    </lineage>
</organism>
<name>A0ABD1T8A5_9LAMI</name>
<reference evidence="2" key="1">
    <citation type="submission" date="2024-07" db="EMBL/GenBank/DDBJ databases">
        <title>Two chromosome-level genome assemblies of Korean endemic species Abeliophyllum distichum and Forsythia ovata (Oleaceae).</title>
        <authorList>
            <person name="Jang H."/>
        </authorList>
    </citation>
    <scope>NUCLEOTIDE SEQUENCE [LARGE SCALE GENOMIC DNA]</scope>
</reference>
<accession>A0ABD1T8A5</accession>
<keyword evidence="2" id="KW-1185">Reference proteome</keyword>
<evidence type="ECO:0000313" key="2">
    <source>
        <dbReference type="Proteomes" id="UP001604277"/>
    </source>
</evidence>
<dbReference type="EMBL" id="JBFOLJ010000009">
    <property type="protein sequence ID" value="KAL2508915.1"/>
    <property type="molecule type" value="Genomic_DNA"/>
</dbReference>
<protein>
    <submittedName>
        <fullName evidence="1">Uncharacterized protein</fullName>
    </submittedName>
</protein>
<proteinExistence type="predicted"/>